<keyword evidence="5" id="KW-1185">Reference proteome</keyword>
<evidence type="ECO:0000256" key="2">
    <source>
        <dbReference type="ARBA" id="ARBA00023315"/>
    </source>
</evidence>
<dbReference type="InterPro" id="IPR050832">
    <property type="entry name" value="Bact_Acetyltransf"/>
</dbReference>
<dbReference type="InterPro" id="IPR000182">
    <property type="entry name" value="GNAT_dom"/>
</dbReference>
<evidence type="ECO:0000259" key="3">
    <source>
        <dbReference type="PROSITE" id="PS51186"/>
    </source>
</evidence>
<evidence type="ECO:0000256" key="1">
    <source>
        <dbReference type="ARBA" id="ARBA00022679"/>
    </source>
</evidence>
<protein>
    <submittedName>
        <fullName evidence="4">GNAT family N-acetyltransferase</fullName>
    </submittedName>
</protein>
<dbReference type="EMBL" id="JAAMPT010000208">
    <property type="protein sequence ID" value="NMH25973.1"/>
    <property type="molecule type" value="Genomic_DNA"/>
</dbReference>
<dbReference type="Pfam" id="PF00583">
    <property type="entry name" value="Acetyltransf_1"/>
    <property type="match status" value="1"/>
</dbReference>
<dbReference type="Proteomes" id="UP000767947">
    <property type="component" value="Unassembled WGS sequence"/>
</dbReference>
<sequence length="148" mass="16955">MKLLKTNSNNSDFQKLTRLFDDYLVEIDGDEKDFFAQYNQIYIDNVIVCYEDEIAVGCGAFKEYEPTVAEIKRMFVLPEKRGKGIASTVLNALEIWAKENGFQHAILETSNQLTNAISLYQKSGYEIIPNYGQYIDVESSVCMKKILK</sequence>
<accession>A0ABX1QXW2</accession>
<reference evidence="4 5" key="1">
    <citation type="submission" date="2020-02" db="EMBL/GenBank/DDBJ databases">
        <title>Flavobacterium sp. genome.</title>
        <authorList>
            <person name="Jung H.S."/>
            <person name="Baek J.H."/>
            <person name="Jeon C.O."/>
        </authorList>
    </citation>
    <scope>NUCLEOTIDE SEQUENCE [LARGE SCALE GENOMIC DNA]</scope>
    <source>
        <strain evidence="4 5">SE-s27</strain>
    </source>
</reference>
<evidence type="ECO:0000313" key="5">
    <source>
        <dbReference type="Proteomes" id="UP000767947"/>
    </source>
</evidence>
<dbReference type="PANTHER" id="PTHR43877">
    <property type="entry name" value="AMINOALKYLPHOSPHONATE N-ACETYLTRANSFERASE-RELATED-RELATED"/>
    <property type="match status" value="1"/>
</dbReference>
<organism evidence="4 5">
    <name type="scientific">Flavobacterium solisilvae</name>
    <dbReference type="NCBI Taxonomy" id="1852019"/>
    <lineage>
        <taxon>Bacteria</taxon>
        <taxon>Pseudomonadati</taxon>
        <taxon>Bacteroidota</taxon>
        <taxon>Flavobacteriia</taxon>
        <taxon>Flavobacteriales</taxon>
        <taxon>Flavobacteriaceae</taxon>
        <taxon>Flavobacterium</taxon>
    </lineage>
</organism>
<keyword evidence="2" id="KW-0012">Acyltransferase</keyword>
<evidence type="ECO:0000313" key="4">
    <source>
        <dbReference type="EMBL" id="NMH25973.1"/>
    </source>
</evidence>
<proteinExistence type="predicted"/>
<dbReference type="PROSITE" id="PS51186">
    <property type="entry name" value="GNAT"/>
    <property type="match status" value="1"/>
</dbReference>
<dbReference type="Gene3D" id="3.40.630.30">
    <property type="match status" value="1"/>
</dbReference>
<dbReference type="SUPFAM" id="SSF55729">
    <property type="entry name" value="Acyl-CoA N-acyltransferases (Nat)"/>
    <property type="match status" value="1"/>
</dbReference>
<dbReference type="CDD" id="cd04301">
    <property type="entry name" value="NAT_SF"/>
    <property type="match status" value="1"/>
</dbReference>
<comment type="caution">
    <text evidence="4">The sequence shown here is derived from an EMBL/GenBank/DDBJ whole genome shotgun (WGS) entry which is preliminary data.</text>
</comment>
<feature type="domain" description="N-acetyltransferase" evidence="3">
    <location>
        <begin position="1"/>
        <end position="148"/>
    </location>
</feature>
<gene>
    <name evidence="4" type="ORF">G6042_11930</name>
</gene>
<name>A0ABX1QXW2_9FLAO</name>
<dbReference type="InterPro" id="IPR016181">
    <property type="entry name" value="Acyl_CoA_acyltransferase"/>
</dbReference>
<dbReference type="PANTHER" id="PTHR43877:SF2">
    <property type="entry name" value="AMINOALKYLPHOSPHONATE N-ACETYLTRANSFERASE-RELATED"/>
    <property type="match status" value="1"/>
</dbReference>
<keyword evidence="1" id="KW-0808">Transferase</keyword>
<dbReference type="RefSeq" id="WP_169524656.1">
    <property type="nucleotide sequence ID" value="NZ_JAAMPT010000208.1"/>
</dbReference>